<evidence type="ECO:0000256" key="2">
    <source>
        <dbReference type="ARBA" id="ARBA00022525"/>
    </source>
</evidence>
<dbReference type="InterPro" id="IPR000020">
    <property type="entry name" value="Anaphylatoxin/fibulin"/>
</dbReference>
<keyword evidence="2" id="KW-0964">Secreted</keyword>
<dbReference type="SMART" id="SM00643">
    <property type="entry name" value="C345C"/>
    <property type="match status" value="1"/>
</dbReference>
<dbReference type="PANTHER" id="PTHR11412">
    <property type="entry name" value="MACROGLOBULIN / COMPLEMENT"/>
    <property type="match status" value="1"/>
</dbReference>
<dbReference type="FunFam" id="6.20.50.160:FF:000001">
    <property type="entry name" value="Complement component 4"/>
    <property type="match status" value="1"/>
</dbReference>
<dbReference type="InterPro" id="IPR018933">
    <property type="entry name" value="Netrin_module_non-TIMP"/>
</dbReference>
<keyword evidence="9" id="KW-1185">Reference proteome</keyword>
<dbReference type="Pfam" id="PF01835">
    <property type="entry name" value="MG2"/>
    <property type="match status" value="1"/>
</dbReference>
<accession>A0A8T3DDL1</accession>
<dbReference type="GO" id="GO:0004866">
    <property type="term" value="F:endopeptidase inhibitor activity"/>
    <property type="evidence" value="ECO:0007669"/>
    <property type="project" value="InterPro"/>
</dbReference>
<dbReference type="InterPro" id="IPR047565">
    <property type="entry name" value="Alpha-macroglob_thiol-ester_cl"/>
</dbReference>
<dbReference type="GO" id="GO:0005615">
    <property type="term" value="C:extracellular space"/>
    <property type="evidence" value="ECO:0007669"/>
    <property type="project" value="InterPro"/>
</dbReference>
<dbReference type="PROSITE" id="PS00477">
    <property type="entry name" value="ALPHA_2_MACROGLOBULIN"/>
    <property type="match status" value="1"/>
</dbReference>
<evidence type="ECO:0008006" key="10">
    <source>
        <dbReference type="Google" id="ProtNLM"/>
    </source>
</evidence>
<dbReference type="InterPro" id="IPR011625">
    <property type="entry name" value="A2M_N_BRD"/>
</dbReference>
<evidence type="ECO:0000256" key="1">
    <source>
        <dbReference type="ARBA" id="ARBA00004613"/>
    </source>
</evidence>
<dbReference type="PROSITE" id="PS01177">
    <property type="entry name" value="ANAPHYLATOXIN_1"/>
    <property type="match status" value="1"/>
</dbReference>
<dbReference type="InterPro" id="IPR041425">
    <property type="entry name" value="C3/4/5_MG1"/>
</dbReference>
<dbReference type="Pfam" id="PF00207">
    <property type="entry name" value="A2M"/>
    <property type="match status" value="1"/>
</dbReference>
<keyword evidence="5" id="KW-0732">Signal</keyword>
<dbReference type="Gene3D" id="2.40.50.120">
    <property type="match status" value="1"/>
</dbReference>
<dbReference type="InterPro" id="IPR019742">
    <property type="entry name" value="MacrogloblnA2_CS"/>
</dbReference>
<dbReference type="InterPro" id="IPR050473">
    <property type="entry name" value="A2M/Complement_sys"/>
</dbReference>
<dbReference type="FunFam" id="2.60.40.1940:FF:000001">
    <property type="entry name" value="Complement component C3"/>
    <property type="match status" value="1"/>
</dbReference>
<dbReference type="PANTHER" id="PTHR11412:SF86">
    <property type="entry name" value="COMPLEMENT C4-A-RELATED"/>
    <property type="match status" value="1"/>
</dbReference>
<dbReference type="FunFam" id="2.60.40.690:FF:000002">
    <property type="entry name" value="Complement C4 isoform-A"/>
    <property type="match status" value="1"/>
</dbReference>
<dbReference type="Gene3D" id="2.60.40.1930">
    <property type="match status" value="3"/>
</dbReference>
<dbReference type="SMART" id="SM01419">
    <property type="entry name" value="Thiol-ester_cl"/>
    <property type="match status" value="1"/>
</dbReference>
<dbReference type="SMART" id="SM00104">
    <property type="entry name" value="ANATO"/>
    <property type="match status" value="1"/>
</dbReference>
<dbReference type="OrthoDB" id="6359008at2759"/>
<dbReference type="Proteomes" id="UP000829720">
    <property type="component" value="Unassembled WGS sequence"/>
</dbReference>
<dbReference type="SUPFAM" id="SSF47686">
    <property type="entry name" value="Anaphylotoxins (complement system)"/>
    <property type="match status" value="1"/>
</dbReference>
<keyword evidence="4" id="KW-1015">Disulfide bond</keyword>
<dbReference type="FunFam" id="2.60.40.10:FF:000155">
    <property type="entry name" value="complement C3 isoform X1"/>
    <property type="match status" value="1"/>
</dbReference>
<evidence type="ECO:0000259" key="7">
    <source>
        <dbReference type="PROSITE" id="PS50189"/>
    </source>
</evidence>
<dbReference type="SMART" id="SM01360">
    <property type="entry name" value="A2M"/>
    <property type="match status" value="1"/>
</dbReference>
<dbReference type="Pfam" id="PF01821">
    <property type="entry name" value="ANATO"/>
    <property type="match status" value="1"/>
</dbReference>
<dbReference type="Gene3D" id="2.60.120.1540">
    <property type="match status" value="1"/>
</dbReference>
<dbReference type="InterPro" id="IPR001134">
    <property type="entry name" value="Netrin_domain"/>
</dbReference>
<dbReference type="CDD" id="cd02896">
    <property type="entry name" value="complement_C3_C4_C5"/>
    <property type="match status" value="1"/>
</dbReference>
<dbReference type="InterPro" id="IPR013783">
    <property type="entry name" value="Ig-like_fold"/>
</dbReference>
<feature type="signal peptide" evidence="5">
    <location>
        <begin position="1"/>
        <end position="17"/>
    </location>
</feature>
<dbReference type="Gene3D" id="2.60.40.10">
    <property type="entry name" value="Immunoglobulins"/>
    <property type="match status" value="2"/>
</dbReference>
<protein>
    <recommendedName>
        <fullName evidence="10">Complement C4 gamma chain</fullName>
    </recommendedName>
</protein>
<reference evidence="8" key="1">
    <citation type="submission" date="2021-01" db="EMBL/GenBank/DDBJ databases">
        <authorList>
            <person name="Zahm M."/>
            <person name="Roques C."/>
            <person name="Cabau C."/>
            <person name="Klopp C."/>
            <person name="Donnadieu C."/>
            <person name="Jouanno E."/>
            <person name="Lampietro C."/>
            <person name="Louis A."/>
            <person name="Herpin A."/>
            <person name="Echchiki A."/>
            <person name="Berthelot C."/>
            <person name="Parey E."/>
            <person name="Roest-Crollius H."/>
            <person name="Braasch I."/>
            <person name="Postlethwait J."/>
            <person name="Bobe J."/>
            <person name="Montfort J."/>
            <person name="Bouchez O."/>
            <person name="Begum T."/>
            <person name="Mejri S."/>
            <person name="Adams A."/>
            <person name="Chen W.-J."/>
            <person name="Guiguen Y."/>
        </authorList>
    </citation>
    <scope>NUCLEOTIDE SEQUENCE</scope>
    <source>
        <tissue evidence="8">Blood</tissue>
    </source>
</reference>
<dbReference type="SUPFAM" id="SSF48239">
    <property type="entry name" value="Terpenoid cyclases/Protein prenyltransferases"/>
    <property type="match status" value="1"/>
</dbReference>
<dbReference type="SMART" id="SM01359">
    <property type="entry name" value="A2M_N_2"/>
    <property type="match status" value="1"/>
</dbReference>
<dbReference type="SUPFAM" id="SSF50242">
    <property type="entry name" value="TIMP-like"/>
    <property type="match status" value="1"/>
</dbReference>
<dbReference type="PROSITE" id="PS01178">
    <property type="entry name" value="ANAPHYLATOXIN_2"/>
    <property type="match status" value="1"/>
</dbReference>
<dbReference type="CDD" id="cd00017">
    <property type="entry name" value="ANATO"/>
    <property type="match status" value="1"/>
</dbReference>
<dbReference type="Pfam" id="PF07678">
    <property type="entry name" value="TED_complement"/>
    <property type="match status" value="1"/>
</dbReference>
<dbReference type="InterPro" id="IPR002890">
    <property type="entry name" value="MG2"/>
</dbReference>
<dbReference type="GO" id="GO:0006956">
    <property type="term" value="P:complement activation"/>
    <property type="evidence" value="ECO:0007669"/>
    <property type="project" value="TreeGrafter"/>
</dbReference>
<dbReference type="Gene3D" id="1.20.91.20">
    <property type="entry name" value="Anaphylotoxins (complement system)"/>
    <property type="match status" value="1"/>
</dbReference>
<name>A0A8T3DDL1_9TELE</name>
<dbReference type="SMART" id="SM01361">
    <property type="entry name" value="A2M_recep"/>
    <property type="match status" value="1"/>
</dbReference>
<evidence type="ECO:0000259" key="6">
    <source>
        <dbReference type="PROSITE" id="PS01178"/>
    </source>
</evidence>
<dbReference type="InterPro" id="IPR008993">
    <property type="entry name" value="TIMP-like_OB-fold"/>
</dbReference>
<proteinExistence type="predicted"/>
<dbReference type="InterPro" id="IPR001599">
    <property type="entry name" value="Macroglobln_a2"/>
</dbReference>
<comment type="caution">
    <text evidence="8">The sequence shown here is derived from an EMBL/GenBank/DDBJ whole genome shotgun (WGS) entry which is preliminary data.</text>
</comment>
<dbReference type="InterPro" id="IPR018081">
    <property type="entry name" value="Anaphylatoxin_comp_syst"/>
</dbReference>
<evidence type="ECO:0000313" key="9">
    <source>
        <dbReference type="Proteomes" id="UP000829720"/>
    </source>
</evidence>
<dbReference type="InterPro" id="IPR011626">
    <property type="entry name" value="Alpha-macroglobulin_TED"/>
</dbReference>
<keyword evidence="3" id="KW-0882">Thioester bond</keyword>
<dbReference type="PROSITE" id="PS50189">
    <property type="entry name" value="NTR"/>
    <property type="match status" value="1"/>
</dbReference>
<dbReference type="FunFam" id="2.40.50.120:FF:000013">
    <property type="entry name" value="Complement C3"/>
    <property type="match status" value="1"/>
</dbReference>
<feature type="domain" description="NTR" evidence="7">
    <location>
        <begin position="1564"/>
        <end position="1712"/>
    </location>
</feature>
<dbReference type="InterPro" id="IPR036595">
    <property type="entry name" value="A-macroglobulin_rcpt-bd_sf"/>
</dbReference>
<dbReference type="InterPro" id="IPR009048">
    <property type="entry name" value="A-macroglobulin_rcpt-bd"/>
</dbReference>
<dbReference type="Pfam" id="PF07703">
    <property type="entry name" value="A2M_BRD"/>
    <property type="match status" value="1"/>
</dbReference>
<dbReference type="EMBL" id="JAERUA010000011">
    <property type="protein sequence ID" value="KAI1893607.1"/>
    <property type="molecule type" value="Genomic_DNA"/>
</dbReference>
<feature type="domain" description="Anaphylatoxin-like" evidence="6">
    <location>
        <begin position="691"/>
        <end position="726"/>
    </location>
</feature>
<dbReference type="Gene3D" id="1.50.10.20">
    <property type="match status" value="1"/>
</dbReference>
<dbReference type="InterPro" id="IPR008930">
    <property type="entry name" value="Terpenoid_cyclase/PrenylTrfase"/>
</dbReference>
<dbReference type="SUPFAM" id="SSF49410">
    <property type="entry name" value="Alpha-macroglobulin receptor domain"/>
    <property type="match status" value="1"/>
</dbReference>
<dbReference type="Gene3D" id="2.60.40.1940">
    <property type="match status" value="1"/>
</dbReference>
<feature type="chain" id="PRO_5035756088" description="Complement C4 gamma chain" evidence="5">
    <location>
        <begin position="18"/>
        <end position="1714"/>
    </location>
</feature>
<dbReference type="Pfam" id="PF17790">
    <property type="entry name" value="MG1"/>
    <property type="match status" value="1"/>
</dbReference>
<dbReference type="Gene3D" id="2.60.40.690">
    <property type="entry name" value="Alpha-macroglobulin, receptor-binding domain"/>
    <property type="match status" value="1"/>
</dbReference>
<evidence type="ECO:0000256" key="5">
    <source>
        <dbReference type="SAM" id="SignalP"/>
    </source>
</evidence>
<dbReference type="InterPro" id="IPR041555">
    <property type="entry name" value="MG3"/>
</dbReference>
<comment type="subcellular location">
    <subcellularLocation>
        <location evidence="1">Secreted</location>
    </subcellularLocation>
</comment>
<organism evidence="8 9">
    <name type="scientific">Albula goreensis</name>
    <dbReference type="NCBI Taxonomy" id="1534307"/>
    <lineage>
        <taxon>Eukaryota</taxon>
        <taxon>Metazoa</taxon>
        <taxon>Chordata</taxon>
        <taxon>Craniata</taxon>
        <taxon>Vertebrata</taxon>
        <taxon>Euteleostomi</taxon>
        <taxon>Actinopterygii</taxon>
        <taxon>Neopterygii</taxon>
        <taxon>Teleostei</taxon>
        <taxon>Albuliformes</taxon>
        <taxon>Albulidae</taxon>
        <taxon>Albula</taxon>
    </lineage>
</organism>
<evidence type="ECO:0000256" key="3">
    <source>
        <dbReference type="ARBA" id="ARBA00022966"/>
    </source>
</evidence>
<dbReference type="Pfam" id="PF01759">
    <property type="entry name" value="NTR"/>
    <property type="match status" value="1"/>
</dbReference>
<dbReference type="Pfam" id="PF07677">
    <property type="entry name" value="A2M_recep"/>
    <property type="match status" value="1"/>
</dbReference>
<evidence type="ECO:0000313" key="8">
    <source>
        <dbReference type="EMBL" id="KAI1893607.1"/>
    </source>
</evidence>
<dbReference type="Pfam" id="PF17791">
    <property type="entry name" value="MG3"/>
    <property type="match status" value="1"/>
</dbReference>
<dbReference type="Gene3D" id="6.20.50.160">
    <property type="match status" value="1"/>
</dbReference>
<gene>
    <name evidence="8" type="ORF">AGOR_G00125460</name>
</gene>
<dbReference type="Gene3D" id="2.20.130.20">
    <property type="match status" value="1"/>
</dbReference>
<sequence length="1714" mass="192742">MVLALIFLIFTMTVVIAQKPGYLITAPVRVHVGVEETVTVQLHEATKPAIVTLYFQQHQNREMPLSQRESVTLNEENNYQAVAKLKVAPDLYKAVKKEIDDMSVHNIYLVAESRDVFETPRKAFCLLSTRKGYIFIQTSKPIYNPGETVNFRIFTLDNYMRPTDEAITLKIFNTKGLMVYKGDVLSEKILEKTITIPDVEQAGHWKIVASFTNLPMSNTSVEFEVREYVLPSFEVMIEPAKRYYVLKEESFHFKVSARYTYGKGVNGIAYVRFGIIDDQGNKTFLLGLEKQTAIQDGNAEITLRTEDLCGKAENLSVNIEGQRIYIAVTALETASGELEEAESSSVKIVTSPYTIDLSKTKKYFTPEGMFSILATTTHPDGTPAPGLRMKTAIKVVQGAGGAGETLSQEGFGNKDGEVALTFKIPHLAETLDIKVFAEGEDQDVVLSDAHVSVTAIHSDSKSYLSVEVPHIILEKGQEIEVTLRDITPPGHARPKHIYYMIFSKGRAVQLRRVQRTELTSVTLPFSYDLVPAFRVLAYYITHHQGRAELVADSVWVDVQDICEGQIQIQPFEGESKPGAKVHVTVRTDQADKVALAATDTAVYILNKQNKLIPQKMFDYMNSYDHACSMGGGRTHKSVFVDVGLTFLSNFASTPIDLSCHSMKRQKRTAHKHFQEFSAIVNQYKQPERRRCCNDGAKLNLKLSCEERHIRTRHQSTECQEAFLKCCRDASALREKIRRSKRRQSMARTFAEEEEDAINESVIHLRSYFPQTWMWVSKDVGASGVLSHTVNVPDSITTWDIQAIAISKKRGFCIAEPEQLKVFQDFFVSLKLPYSVKRNEQLEVKAVVYNYRAETLQVTVKMASVEGLCSAGGDKDKQVIEVPRNSAVPVYFTVVPLMVGKIPIHVTAYANQNVADQIKKDLMVVGEGKLVSMQKEYNVDGRGTNLLEIDVPNPADAIPDLESDAYMSLKGGPMGESAENCLNLAGVEKLISLPTGCAEQTMVKMSPAIHAMKYLDASDQWINFNAERRDEAKAMIQSGYTRVLSYMKDDGSYGAFIKTPSSVWLTAFIAKEFTRCRTIIPVDDSYIKRSISYLVSAQQSDGSFTDPNPVYDRTMQGGVGGLEGDVSLTAFVLVTMVHTKPIYLTGEDTEMRAAMEKAKNYLGEKFGSLQRPFALAITAYALSLASPESLTAKQARQKLRRIAKCDTEKSTCHWETDENLRLTGERKPSNVPQAESIAVETAAYALLAALKGKDSKHAETIARWLTEQRQYGGGFRSTQDTVVALEALTEFSKEDNSVQDLNLKVELCLSRGRKETAHLTKRNALNLPAFQVPTGTQVKVNIEGVGNGTLTLVQTYRTMEKTDLHCDYYHLNVSLEGEVKYQQHTDEIDLHDYEYYEQEAAVDGALEEEPLSRVEWFDLRTRRKRHAPAEAEREKELVYTVCVSMHGGNSTGMAIVDLSLLSGLEPNIQDLEEQVKGTEKYIDHYDCGPNNVYLYFNRITDRRDCVTFRAKQIIPIGLVQPGSAVIYDYYNPERRCNVFYSAPEKSTMISKLCSGDVCACAEGHCPKIKVTFSKNMREDTRKTYACFAPIVDYVYVVKVLKSTEDGVFRYYTLVVIRVLQSGRDEIVKDAEREVIQRKSCDGFEMKVSSNYLIMGKDGTVTHTLDANQHFRYFLNNEVWIEEIPEEMKCKATINRKACQLLQTFLQDYELQQCSD</sequence>
<evidence type="ECO:0000256" key="4">
    <source>
        <dbReference type="ARBA" id="ARBA00023157"/>
    </source>
</evidence>